<feature type="transmembrane region" description="Helical" evidence="1">
    <location>
        <begin position="117"/>
        <end position="139"/>
    </location>
</feature>
<feature type="transmembrane region" description="Helical" evidence="1">
    <location>
        <begin position="255"/>
        <end position="279"/>
    </location>
</feature>
<evidence type="ECO:0000313" key="2">
    <source>
        <dbReference type="Proteomes" id="UP001652621"/>
    </source>
</evidence>
<dbReference type="KEGG" id="mde:101887493"/>
<dbReference type="VEuPathDB" id="VectorBase:MDOMA2_018976"/>
<feature type="transmembrane region" description="Helical" evidence="1">
    <location>
        <begin position="215"/>
        <end position="235"/>
    </location>
</feature>
<dbReference type="RefSeq" id="XP_019890326.2">
    <property type="nucleotide sequence ID" value="XM_020034767.2"/>
</dbReference>
<accession>A0A9J7IBI4</accession>
<proteinExistence type="predicted"/>
<dbReference type="Pfam" id="PF21534">
    <property type="entry name" value="Rost"/>
    <property type="match status" value="1"/>
</dbReference>
<name>A0A9J7IBI4_MUSDO</name>
<dbReference type="Proteomes" id="UP001652621">
    <property type="component" value="Unplaced"/>
</dbReference>
<gene>
    <name evidence="3" type="primary">LOC101887493</name>
</gene>
<evidence type="ECO:0000256" key="1">
    <source>
        <dbReference type="SAM" id="Phobius"/>
    </source>
</evidence>
<feature type="transmembrane region" description="Helical" evidence="1">
    <location>
        <begin position="80"/>
        <end position="105"/>
    </location>
</feature>
<feature type="transmembrane region" description="Helical" evidence="1">
    <location>
        <begin position="187"/>
        <end position="208"/>
    </location>
</feature>
<reference evidence="3" key="1">
    <citation type="submission" date="2025-08" db="UniProtKB">
        <authorList>
            <consortium name="RefSeq"/>
        </authorList>
    </citation>
    <scope>IDENTIFICATION</scope>
    <source>
        <strain evidence="3">Aabys</strain>
        <tissue evidence="3">Whole body</tissue>
    </source>
</reference>
<keyword evidence="1" id="KW-0812">Transmembrane</keyword>
<dbReference type="PANTHER" id="PTHR12242:SF46">
    <property type="entry name" value="IP08657P-RELATED"/>
    <property type="match status" value="1"/>
</dbReference>
<feature type="transmembrane region" description="Helical" evidence="1">
    <location>
        <begin position="151"/>
        <end position="175"/>
    </location>
</feature>
<organism evidence="2 3">
    <name type="scientific">Musca domestica</name>
    <name type="common">House fly</name>
    <dbReference type="NCBI Taxonomy" id="7370"/>
    <lineage>
        <taxon>Eukaryota</taxon>
        <taxon>Metazoa</taxon>
        <taxon>Ecdysozoa</taxon>
        <taxon>Arthropoda</taxon>
        <taxon>Hexapoda</taxon>
        <taxon>Insecta</taxon>
        <taxon>Pterygota</taxon>
        <taxon>Neoptera</taxon>
        <taxon>Endopterygota</taxon>
        <taxon>Diptera</taxon>
        <taxon>Brachycera</taxon>
        <taxon>Muscomorpha</taxon>
        <taxon>Muscoidea</taxon>
        <taxon>Muscidae</taxon>
        <taxon>Musca</taxon>
    </lineage>
</organism>
<dbReference type="OrthoDB" id="419711at2759"/>
<keyword evidence="1" id="KW-1133">Transmembrane helix</keyword>
<keyword evidence="2" id="KW-1185">Reference proteome</keyword>
<dbReference type="PANTHER" id="PTHR12242">
    <property type="entry name" value="OS02G0130600 PROTEIN-RELATED"/>
    <property type="match status" value="1"/>
</dbReference>
<dbReference type="GeneID" id="101887493"/>
<keyword evidence="1" id="KW-0472">Membrane</keyword>
<dbReference type="InterPro" id="IPR049352">
    <property type="entry name" value="Rost"/>
</dbReference>
<sequence length="299" mass="34790">MDVLARRIFYQLTGNRLRVNCGILWGAVWTFLKMANNKSSLCYRTFHPIAKEFQKEKFSLSHQPVDDFLKSQWQTSQKSYLWLLYRWGLALCFGVGVLGSLIQQFGAGRWFIYLTDWGFLLCMYISWFGAILVTIYHFCPTYFDNKPKVLKVYWCSHWCVLVVATVITFMYWLFIFPNDNANASDLYNLWAHGFNSILMVLDHMLVAFPTRLLHVVYPLILGLVYAIFSLIYYLAGGVDVNGNPYIYEILDWSQPGWATLMIFGCLVLVVIFSFLLFCLYKLRTMIANKCKNSKLTISA</sequence>
<dbReference type="AlphaFoldDB" id="A0A9J7IBI4"/>
<dbReference type="GO" id="GO:0016020">
    <property type="term" value="C:membrane"/>
    <property type="evidence" value="ECO:0007669"/>
    <property type="project" value="TreeGrafter"/>
</dbReference>
<protein>
    <submittedName>
        <fullName evidence="3">Protein rolling stone isoform X1</fullName>
    </submittedName>
</protein>
<evidence type="ECO:0000313" key="3">
    <source>
        <dbReference type="RefSeq" id="XP_019890326.2"/>
    </source>
</evidence>